<sequence length="81" mass="8232">MLLTARDLVIERGPAVPPVRAGEHVAAVVADLPALSPADAVVVLPFGVPTQDSYGVAVQGDGAVAGRGFGWAFVEQGHCVL</sequence>
<evidence type="ECO:0000313" key="1">
    <source>
        <dbReference type="EMBL" id="GIH01393.1"/>
    </source>
</evidence>
<dbReference type="RefSeq" id="WP_203862659.1">
    <property type="nucleotide sequence ID" value="NZ_BAAAZQ010000038.1"/>
</dbReference>
<reference evidence="1 2" key="1">
    <citation type="submission" date="2021-01" db="EMBL/GenBank/DDBJ databases">
        <title>Whole genome shotgun sequence of Plantactinospora mayteni NBRC 109088.</title>
        <authorList>
            <person name="Komaki H."/>
            <person name="Tamura T."/>
        </authorList>
    </citation>
    <scope>NUCLEOTIDE SEQUENCE [LARGE SCALE GENOMIC DNA]</scope>
    <source>
        <strain evidence="1 2">NBRC 109088</strain>
    </source>
</reference>
<organism evidence="1 2">
    <name type="scientific">Plantactinospora mayteni</name>
    <dbReference type="NCBI Taxonomy" id="566021"/>
    <lineage>
        <taxon>Bacteria</taxon>
        <taxon>Bacillati</taxon>
        <taxon>Actinomycetota</taxon>
        <taxon>Actinomycetes</taxon>
        <taxon>Micromonosporales</taxon>
        <taxon>Micromonosporaceae</taxon>
        <taxon>Plantactinospora</taxon>
    </lineage>
</organism>
<protein>
    <submittedName>
        <fullName evidence="1">Uncharacterized protein</fullName>
    </submittedName>
</protein>
<accession>A0ABQ4F3A5</accession>
<dbReference type="Proteomes" id="UP000621500">
    <property type="component" value="Unassembled WGS sequence"/>
</dbReference>
<proteinExistence type="predicted"/>
<evidence type="ECO:0000313" key="2">
    <source>
        <dbReference type="Proteomes" id="UP000621500"/>
    </source>
</evidence>
<dbReference type="EMBL" id="BONX01000070">
    <property type="protein sequence ID" value="GIH01393.1"/>
    <property type="molecule type" value="Genomic_DNA"/>
</dbReference>
<name>A0ABQ4F3A5_9ACTN</name>
<gene>
    <name evidence="1" type="ORF">Pma05_79650</name>
</gene>
<comment type="caution">
    <text evidence="1">The sequence shown here is derived from an EMBL/GenBank/DDBJ whole genome shotgun (WGS) entry which is preliminary data.</text>
</comment>
<keyword evidence="2" id="KW-1185">Reference proteome</keyword>